<dbReference type="PANTHER" id="PTHR37422">
    <property type="entry name" value="TEICHURONIC ACID BIOSYNTHESIS PROTEIN TUAE"/>
    <property type="match status" value="1"/>
</dbReference>
<evidence type="ECO:0000256" key="2">
    <source>
        <dbReference type="ARBA" id="ARBA00022692"/>
    </source>
</evidence>
<comment type="subcellular location">
    <subcellularLocation>
        <location evidence="1">Membrane</location>
        <topology evidence="1">Multi-pass membrane protein</topology>
    </subcellularLocation>
</comment>
<evidence type="ECO:0000256" key="1">
    <source>
        <dbReference type="ARBA" id="ARBA00004141"/>
    </source>
</evidence>
<dbReference type="Pfam" id="PF04932">
    <property type="entry name" value="Wzy_C"/>
    <property type="match status" value="1"/>
</dbReference>
<feature type="transmembrane region" description="Helical" evidence="5">
    <location>
        <begin position="235"/>
        <end position="268"/>
    </location>
</feature>
<feature type="transmembrane region" description="Helical" evidence="5">
    <location>
        <begin position="145"/>
        <end position="168"/>
    </location>
</feature>
<keyword evidence="4 5" id="KW-0472">Membrane</keyword>
<dbReference type="InterPro" id="IPR007016">
    <property type="entry name" value="O-antigen_ligase-rel_domated"/>
</dbReference>
<dbReference type="RefSeq" id="WP_090923024.1">
    <property type="nucleotide sequence ID" value="NZ_FMVM01000013.1"/>
</dbReference>
<name>A0A1G5K7S8_9BACL</name>
<organism evidence="7 8">
    <name type="scientific">Paenibacillus polysaccharolyticus</name>
    <dbReference type="NCBI Taxonomy" id="582692"/>
    <lineage>
        <taxon>Bacteria</taxon>
        <taxon>Bacillati</taxon>
        <taxon>Bacillota</taxon>
        <taxon>Bacilli</taxon>
        <taxon>Bacillales</taxon>
        <taxon>Paenibacillaceae</taxon>
        <taxon>Paenibacillus</taxon>
    </lineage>
</organism>
<feature type="transmembrane region" description="Helical" evidence="5">
    <location>
        <begin position="21"/>
        <end position="45"/>
    </location>
</feature>
<dbReference type="Gene3D" id="1.25.40.10">
    <property type="entry name" value="Tetratricopeptide repeat domain"/>
    <property type="match status" value="1"/>
</dbReference>
<feature type="transmembrane region" description="Helical" evidence="5">
    <location>
        <begin position="449"/>
        <end position="473"/>
    </location>
</feature>
<keyword evidence="3 5" id="KW-1133">Transmembrane helix</keyword>
<dbReference type="GO" id="GO:0016020">
    <property type="term" value="C:membrane"/>
    <property type="evidence" value="ECO:0007669"/>
    <property type="project" value="UniProtKB-SubCell"/>
</dbReference>
<evidence type="ECO:0000256" key="4">
    <source>
        <dbReference type="ARBA" id="ARBA00023136"/>
    </source>
</evidence>
<feature type="transmembrane region" description="Helical" evidence="5">
    <location>
        <begin position="540"/>
        <end position="565"/>
    </location>
</feature>
<protein>
    <submittedName>
        <fullName evidence="7">O-antigen ligase</fullName>
    </submittedName>
</protein>
<gene>
    <name evidence="7" type="ORF">SAMN05720606_113164</name>
</gene>
<keyword evidence="7" id="KW-0436">Ligase</keyword>
<feature type="transmembrane region" description="Helical" evidence="5">
    <location>
        <begin position="485"/>
        <end position="503"/>
    </location>
</feature>
<dbReference type="AlphaFoldDB" id="A0A1G5K7S8"/>
<feature type="transmembrane region" description="Helical" evidence="5">
    <location>
        <begin position="314"/>
        <end position="335"/>
    </location>
</feature>
<dbReference type="Proteomes" id="UP000198538">
    <property type="component" value="Unassembled WGS sequence"/>
</dbReference>
<reference evidence="8" key="1">
    <citation type="submission" date="2016-10" db="EMBL/GenBank/DDBJ databases">
        <authorList>
            <person name="Varghese N."/>
            <person name="Submissions S."/>
        </authorList>
    </citation>
    <scope>NUCLEOTIDE SEQUENCE [LARGE SCALE GENOMIC DNA]</scope>
    <source>
        <strain evidence="8">BL9</strain>
    </source>
</reference>
<feature type="transmembrane region" description="Helical" evidence="5">
    <location>
        <begin position="88"/>
        <end position="108"/>
    </location>
</feature>
<feature type="transmembrane region" description="Helical" evidence="5">
    <location>
        <begin position="57"/>
        <end position="76"/>
    </location>
</feature>
<feature type="transmembrane region" description="Helical" evidence="5">
    <location>
        <begin position="509"/>
        <end position="528"/>
    </location>
</feature>
<evidence type="ECO:0000313" key="8">
    <source>
        <dbReference type="Proteomes" id="UP000198538"/>
    </source>
</evidence>
<proteinExistence type="predicted"/>
<dbReference type="EMBL" id="FMVM01000013">
    <property type="protein sequence ID" value="SCY96656.1"/>
    <property type="molecule type" value="Genomic_DNA"/>
</dbReference>
<feature type="transmembrane region" description="Helical" evidence="5">
    <location>
        <begin position="411"/>
        <end position="429"/>
    </location>
</feature>
<feature type="transmembrane region" description="Helical" evidence="5">
    <location>
        <begin position="274"/>
        <end position="294"/>
    </location>
</feature>
<evidence type="ECO:0000259" key="6">
    <source>
        <dbReference type="Pfam" id="PF04932"/>
    </source>
</evidence>
<keyword evidence="8" id="KW-1185">Reference proteome</keyword>
<dbReference type="InterPro" id="IPR051533">
    <property type="entry name" value="WaaL-like"/>
</dbReference>
<evidence type="ECO:0000256" key="3">
    <source>
        <dbReference type="ARBA" id="ARBA00022989"/>
    </source>
</evidence>
<feature type="transmembrane region" description="Helical" evidence="5">
    <location>
        <begin position="206"/>
        <end position="223"/>
    </location>
</feature>
<feature type="transmembrane region" description="Helical" evidence="5">
    <location>
        <begin position="114"/>
        <end position="133"/>
    </location>
</feature>
<evidence type="ECO:0000313" key="7">
    <source>
        <dbReference type="EMBL" id="SCY96656.1"/>
    </source>
</evidence>
<evidence type="ECO:0000256" key="5">
    <source>
        <dbReference type="SAM" id="Phobius"/>
    </source>
</evidence>
<dbReference type="PANTHER" id="PTHR37422:SF13">
    <property type="entry name" value="LIPOPOLYSACCHARIDE BIOSYNTHESIS PROTEIN PA4999-RELATED"/>
    <property type="match status" value="1"/>
</dbReference>
<sequence>MSNPVYGKQMKTSSKATANSASMLLWPLSIGLILFLLWSAFQVALFNGQLLQFEAPIYWAVAITTLLFILWVVIYFKEMKLETQQDWLKVAVILLPLTYVLSLINAASEYLANNMILIQCIYAMIFVMTMYLLQNNKINHIIQSSLIGIAYVIVGFGLLNWLGAFSFAGKLVGWFSAGVINGVYNQAIWNDSNGARLASVFQYPNTYAAFLMAFLFISIFSMIRSKRIFSQLLHGFMLVPIILSLLLTLSRTGLVMLPIVFVILLLLLKPTKQILWFIYCAVSAIGTLLVLNPINTAGIELQKQFTGSLAAKSWAILIGASLVVALLCWAIQRFVAPMLEAKLQSWSARKASSVWIPLGSVVLTVVIAGLLLGTGVRNILPDSISTRLENINFQQHSVLERITFYKDATKLFADYPVIGAGGGAWTALYEKYQNNPYVSAQAHNFFMQYLVEVGLVGFLVFMAFILYVFYQYVRSYVRRNEEDRESHFVYFILSMSILVLSLLDFNMSYVFIGMLVFLGLGGMSAAIEPQPTRRLKMGEAAARGVYSIIAGIAIIVLLIVSVRFLQANHYAIEGNELARSSQDFRQIKAPLDKDLSIRSTHPDSLMLLASLYQQGYTQTKDEQFYTEAVQLLQRGLEAEPYNKGMVKQLIGIYELKGENDQAYTLRKEYASNYIWDMDWYEQLISRSFDLGYQALGQGDTTKKNAYFTSGIEAYQHVVDGVEHLKTLPKGQLQGQPFQVTPTMILNAGKMKYMSNDLSGATAVLKTGIAEDLTDATNLEIARWYLASLKREFKIDETLYNKLIAISPSEADEIKRIAELTFN</sequence>
<dbReference type="InterPro" id="IPR011990">
    <property type="entry name" value="TPR-like_helical_dom_sf"/>
</dbReference>
<feature type="transmembrane region" description="Helical" evidence="5">
    <location>
        <begin position="355"/>
        <end position="380"/>
    </location>
</feature>
<accession>A0A1G5K7S8</accession>
<dbReference type="GO" id="GO:0016874">
    <property type="term" value="F:ligase activity"/>
    <property type="evidence" value="ECO:0007669"/>
    <property type="project" value="UniProtKB-KW"/>
</dbReference>
<feature type="domain" description="O-antigen ligase-related" evidence="6">
    <location>
        <begin position="316"/>
        <end position="462"/>
    </location>
</feature>
<dbReference type="STRING" id="582692.SAMN05720606_113164"/>
<keyword evidence="2 5" id="KW-0812">Transmembrane</keyword>